<accession>A0ABQ5P079</accession>
<gene>
    <name evidence="2" type="ORF">SYYSPA8_16920</name>
</gene>
<dbReference type="EMBL" id="BSBI01000006">
    <property type="protein sequence ID" value="GLF96003.1"/>
    <property type="molecule type" value="Genomic_DNA"/>
</dbReference>
<name>A0ABQ5P079_9ACTN</name>
<keyword evidence="3" id="KW-1185">Reference proteome</keyword>
<dbReference type="Proteomes" id="UP001291653">
    <property type="component" value="Unassembled WGS sequence"/>
</dbReference>
<evidence type="ECO:0000256" key="1">
    <source>
        <dbReference type="SAM" id="MobiDB-lite"/>
    </source>
</evidence>
<feature type="region of interest" description="Disordered" evidence="1">
    <location>
        <begin position="1"/>
        <end position="45"/>
    </location>
</feature>
<reference evidence="2 3" key="1">
    <citation type="submission" date="2022-10" db="EMBL/GenBank/DDBJ databases">
        <title>Draft genome sequence of Streptomyces sp. YSPA8.</title>
        <authorList>
            <person name="Moriuchi R."/>
            <person name="Dohra H."/>
            <person name="Yamamura H."/>
            <person name="Kodani S."/>
        </authorList>
    </citation>
    <scope>NUCLEOTIDE SEQUENCE [LARGE SCALE GENOMIC DNA]</scope>
    <source>
        <strain evidence="2 3">YSPA8</strain>
    </source>
</reference>
<organism evidence="2 3">
    <name type="scientific">Streptomyces yaizuensis</name>
    <dbReference type="NCBI Taxonomy" id="2989713"/>
    <lineage>
        <taxon>Bacteria</taxon>
        <taxon>Bacillati</taxon>
        <taxon>Actinomycetota</taxon>
        <taxon>Actinomycetes</taxon>
        <taxon>Kitasatosporales</taxon>
        <taxon>Streptomycetaceae</taxon>
        <taxon>Streptomyces</taxon>
    </lineage>
</organism>
<dbReference type="RefSeq" id="WP_323448038.1">
    <property type="nucleotide sequence ID" value="NZ_BSBI01000006.1"/>
</dbReference>
<evidence type="ECO:0000313" key="3">
    <source>
        <dbReference type="Proteomes" id="UP001291653"/>
    </source>
</evidence>
<evidence type="ECO:0000313" key="2">
    <source>
        <dbReference type="EMBL" id="GLF96003.1"/>
    </source>
</evidence>
<sequence length="62" mass="7018">MGWTYDYGDAARDRRSANGPGAHNGEGPQGRAHDEPGQDIGIPRILRRRARWMSARLRHGRH</sequence>
<protein>
    <submittedName>
        <fullName evidence="2">Uncharacterized protein</fullName>
    </submittedName>
</protein>
<proteinExistence type="predicted"/>
<comment type="caution">
    <text evidence="2">The sequence shown here is derived from an EMBL/GenBank/DDBJ whole genome shotgun (WGS) entry which is preliminary data.</text>
</comment>